<evidence type="ECO:0000313" key="5">
    <source>
        <dbReference type="Proteomes" id="UP000602284"/>
    </source>
</evidence>
<feature type="binding site" evidence="1">
    <location>
        <position position="49"/>
    </location>
    <ligand>
        <name>Mg(2+)</name>
        <dbReference type="ChEBI" id="CHEBI:18420"/>
        <label>1</label>
    </ligand>
</feature>
<feature type="binding site" evidence="1">
    <location>
        <position position="33"/>
    </location>
    <ligand>
        <name>Mg(2+)</name>
        <dbReference type="ChEBI" id="CHEBI:18420"/>
        <label>3</label>
    </ligand>
</feature>
<dbReference type="PANTHER" id="PTHR30270:SF0">
    <property type="entry name" value="THIAMINE-MONOPHOSPHATE KINASE"/>
    <property type="match status" value="1"/>
</dbReference>
<feature type="binding site" evidence="1">
    <location>
        <position position="79"/>
    </location>
    <ligand>
        <name>Mg(2+)</name>
        <dbReference type="ChEBI" id="CHEBI:18420"/>
        <label>4</label>
    </ligand>
</feature>
<gene>
    <name evidence="1 4" type="primary">thiL</name>
    <name evidence="4" type="ORF">JJB07_22405</name>
</gene>
<feature type="binding site" evidence="1">
    <location>
        <position position="79"/>
    </location>
    <ligand>
        <name>Mg(2+)</name>
        <dbReference type="ChEBI" id="CHEBI:18420"/>
        <label>3</label>
    </ligand>
</feature>
<dbReference type="Gene3D" id="3.90.650.10">
    <property type="entry name" value="PurM-like C-terminal domain"/>
    <property type="match status" value="1"/>
</dbReference>
<dbReference type="HAMAP" id="MF_02128">
    <property type="entry name" value="TMP_kinase"/>
    <property type="match status" value="1"/>
</dbReference>
<feature type="binding site" evidence="1">
    <location>
        <position position="153"/>
    </location>
    <ligand>
        <name>ATP</name>
        <dbReference type="ChEBI" id="CHEBI:30616"/>
    </ligand>
</feature>
<keyword evidence="1 4" id="KW-0808">Transferase</keyword>
<feature type="binding site" evidence="1">
    <location>
        <position position="109"/>
    </location>
    <ligand>
        <name>ATP</name>
        <dbReference type="ChEBI" id="CHEBI:30616"/>
    </ligand>
</feature>
<dbReference type="CDD" id="cd02194">
    <property type="entry name" value="ThiL"/>
    <property type="match status" value="1"/>
</dbReference>
<feature type="binding site" evidence="1">
    <location>
        <position position="332"/>
    </location>
    <ligand>
        <name>substrate</name>
    </ligand>
</feature>
<dbReference type="InterPro" id="IPR036676">
    <property type="entry name" value="PurM-like_C_sf"/>
</dbReference>
<dbReference type="SUPFAM" id="SSF55326">
    <property type="entry name" value="PurM N-terminal domain-like"/>
    <property type="match status" value="1"/>
</dbReference>
<keyword evidence="1" id="KW-0784">Thiamine biosynthesis</keyword>
<feature type="domain" description="PurM-like N-terminal" evidence="2">
    <location>
        <begin position="31"/>
        <end position="145"/>
    </location>
</feature>
<dbReference type="InterPro" id="IPR036921">
    <property type="entry name" value="PurM-like_N_sf"/>
</dbReference>
<dbReference type="InterPro" id="IPR016188">
    <property type="entry name" value="PurM-like_N"/>
</dbReference>
<accession>A0ABS1JGD5</accession>
<evidence type="ECO:0000313" key="4">
    <source>
        <dbReference type="EMBL" id="MBL0389348.1"/>
    </source>
</evidence>
<comment type="pathway">
    <text evidence="1">Cofactor biosynthesis; thiamine diphosphate biosynthesis; thiamine diphosphate from thiamine phosphate: step 1/1.</text>
</comment>
<dbReference type="SUPFAM" id="SSF56042">
    <property type="entry name" value="PurM C-terminal domain-like"/>
    <property type="match status" value="1"/>
</dbReference>
<comment type="miscellaneous">
    <text evidence="1">Reaction mechanism of ThiL seems to utilize a direct, inline transfer of the gamma-phosphate of ATP to TMP rather than a phosphorylated enzyme intermediate.</text>
</comment>
<dbReference type="PANTHER" id="PTHR30270">
    <property type="entry name" value="THIAMINE-MONOPHOSPHATE KINASE"/>
    <property type="match status" value="1"/>
</dbReference>
<feature type="binding site" evidence="1">
    <location>
        <position position="48"/>
    </location>
    <ligand>
        <name>Mg(2+)</name>
        <dbReference type="ChEBI" id="CHEBI:18420"/>
        <label>4</label>
    </ligand>
</feature>
<feature type="binding site" evidence="1">
    <location>
        <position position="79"/>
    </location>
    <ligand>
        <name>Mg(2+)</name>
        <dbReference type="ChEBI" id="CHEBI:18420"/>
        <label>2</label>
    </ligand>
</feature>
<feature type="binding site" evidence="1">
    <location>
        <position position="225"/>
    </location>
    <ligand>
        <name>ATP</name>
        <dbReference type="ChEBI" id="CHEBI:30616"/>
    </ligand>
</feature>
<protein>
    <recommendedName>
        <fullName evidence="1">Thiamine-monophosphate kinase</fullName>
        <shortName evidence="1">TMP kinase</shortName>
        <shortName evidence="1">Thiamine-phosphate kinase</shortName>
        <ecNumber evidence="1">2.7.4.16</ecNumber>
    </recommendedName>
</protein>
<feature type="binding site" evidence="1">
    <location>
        <position position="276"/>
    </location>
    <ligand>
        <name>substrate</name>
    </ligand>
</feature>
<keyword evidence="5" id="KW-1185">Reference proteome</keyword>
<dbReference type="RefSeq" id="WP_201638343.1">
    <property type="nucleotide sequence ID" value="NZ_JAEQNB010000010.1"/>
</dbReference>
<comment type="similarity">
    <text evidence="1">Belongs to the thiamine-monophosphate kinase family.</text>
</comment>
<feature type="binding site" evidence="1">
    <location>
        <position position="223"/>
    </location>
    <ligand>
        <name>Mg(2+)</name>
        <dbReference type="ChEBI" id="CHEBI:18420"/>
        <label>3</label>
    </ligand>
</feature>
<evidence type="ECO:0000259" key="2">
    <source>
        <dbReference type="Pfam" id="PF00586"/>
    </source>
</evidence>
<keyword evidence="1" id="KW-0067">ATP-binding</keyword>
<comment type="catalytic activity">
    <reaction evidence="1">
        <text>thiamine phosphate + ATP = thiamine diphosphate + ADP</text>
        <dbReference type="Rhea" id="RHEA:15913"/>
        <dbReference type="ChEBI" id="CHEBI:30616"/>
        <dbReference type="ChEBI" id="CHEBI:37575"/>
        <dbReference type="ChEBI" id="CHEBI:58937"/>
        <dbReference type="ChEBI" id="CHEBI:456216"/>
        <dbReference type="EC" id="2.7.4.16"/>
    </reaction>
</comment>
<dbReference type="PIRSF" id="PIRSF005303">
    <property type="entry name" value="Thiam_monoph_kin"/>
    <property type="match status" value="1"/>
</dbReference>
<comment type="caution">
    <text evidence="4">The sequence shown here is derived from an EMBL/GenBank/DDBJ whole genome shotgun (WGS) entry which is preliminary data.</text>
</comment>
<dbReference type="Pfam" id="PF02769">
    <property type="entry name" value="AIRS_C"/>
    <property type="match status" value="1"/>
</dbReference>
<keyword evidence="1" id="KW-0547">Nucleotide-binding</keyword>
<feature type="domain" description="PurM-like C-terminal" evidence="3">
    <location>
        <begin position="157"/>
        <end position="313"/>
    </location>
</feature>
<reference evidence="4 5" key="1">
    <citation type="submission" date="2021-01" db="EMBL/GenBank/DDBJ databases">
        <title>Tumebacillus sp. strain ITR2 16S ribosomal RNA gene Genome sequencing and assembly.</title>
        <authorList>
            <person name="Kang M."/>
        </authorList>
    </citation>
    <scope>NUCLEOTIDE SEQUENCE [LARGE SCALE GENOMIC DNA]</scope>
    <source>
        <strain evidence="4 5">ITR2</strain>
    </source>
</reference>
<name>A0ABS1JGD5_9BACL</name>
<dbReference type="Gene3D" id="3.30.1330.10">
    <property type="entry name" value="PurM-like, N-terminal domain"/>
    <property type="match status" value="1"/>
</dbReference>
<evidence type="ECO:0000256" key="1">
    <source>
        <dbReference type="HAMAP-Rule" id="MF_02128"/>
    </source>
</evidence>
<keyword evidence="1" id="KW-0479">Metal-binding</keyword>
<dbReference type="GO" id="GO:0009030">
    <property type="term" value="F:thiamine-phosphate kinase activity"/>
    <property type="evidence" value="ECO:0007669"/>
    <property type="project" value="UniProtKB-EC"/>
</dbReference>
<feature type="binding site" evidence="1">
    <location>
        <position position="50"/>
    </location>
    <ligand>
        <name>Mg(2+)</name>
        <dbReference type="ChEBI" id="CHEBI:18420"/>
        <label>1</label>
    </ligand>
</feature>
<dbReference type="Proteomes" id="UP000602284">
    <property type="component" value="Unassembled WGS sequence"/>
</dbReference>
<keyword evidence="1 4" id="KW-0418">Kinase</keyword>
<dbReference type="EMBL" id="JAEQNB010000010">
    <property type="protein sequence ID" value="MBL0389348.1"/>
    <property type="molecule type" value="Genomic_DNA"/>
</dbReference>
<dbReference type="InterPro" id="IPR010918">
    <property type="entry name" value="PurM-like_C_dom"/>
</dbReference>
<feature type="binding site" evidence="1">
    <location>
        <position position="127"/>
    </location>
    <ligand>
        <name>Mg(2+)</name>
        <dbReference type="ChEBI" id="CHEBI:18420"/>
        <label>1</label>
    </ligand>
</feature>
<dbReference type="NCBIfam" id="TIGR01379">
    <property type="entry name" value="thiL"/>
    <property type="match status" value="1"/>
</dbReference>
<dbReference type="Pfam" id="PF00586">
    <property type="entry name" value="AIRS"/>
    <property type="match status" value="1"/>
</dbReference>
<feature type="binding site" evidence="1">
    <location>
        <position position="33"/>
    </location>
    <ligand>
        <name>Mg(2+)</name>
        <dbReference type="ChEBI" id="CHEBI:18420"/>
        <label>4</label>
    </ligand>
</feature>
<dbReference type="EC" id="2.7.4.16" evidence="1"/>
<proteinExistence type="inferred from homology"/>
<feature type="binding site" evidence="1">
    <location>
        <position position="226"/>
    </location>
    <ligand>
        <name>Mg(2+)</name>
        <dbReference type="ChEBI" id="CHEBI:18420"/>
        <label>5</label>
    </ligand>
</feature>
<evidence type="ECO:0000259" key="3">
    <source>
        <dbReference type="Pfam" id="PF02769"/>
    </source>
</evidence>
<organism evidence="4 5">
    <name type="scientific">Tumebacillus amylolyticus</name>
    <dbReference type="NCBI Taxonomy" id="2801339"/>
    <lineage>
        <taxon>Bacteria</taxon>
        <taxon>Bacillati</taxon>
        <taxon>Bacillota</taxon>
        <taxon>Bacilli</taxon>
        <taxon>Bacillales</taxon>
        <taxon>Alicyclobacillaceae</taxon>
        <taxon>Tumebacillus</taxon>
    </lineage>
</organism>
<keyword evidence="1" id="KW-0460">Magnesium</keyword>
<feature type="binding site" evidence="1">
    <location>
        <position position="50"/>
    </location>
    <ligand>
        <name>Mg(2+)</name>
        <dbReference type="ChEBI" id="CHEBI:18420"/>
        <label>2</label>
    </ligand>
</feature>
<dbReference type="InterPro" id="IPR006283">
    <property type="entry name" value="ThiL-like"/>
</dbReference>
<feature type="binding site" evidence="1">
    <location>
        <position position="57"/>
    </location>
    <ligand>
        <name>substrate</name>
    </ligand>
</feature>
<feature type="binding site" evidence="1">
    <location>
        <begin position="126"/>
        <end position="127"/>
    </location>
    <ligand>
        <name>ATP</name>
        <dbReference type="ChEBI" id="CHEBI:30616"/>
    </ligand>
</feature>
<comment type="function">
    <text evidence="1">Catalyzes the ATP-dependent phosphorylation of thiamine-monophosphate (TMP) to form thiamine-pyrophosphate (TPP), the active form of vitamin B1.</text>
</comment>
<sequence length="336" mass="35633">MKIREIGEFGLIDKITGRLGRGDDSVVVGIGDDAAVTAYAQGHHVVTTTDMLVEGVHFRSDTIDDRSLGYKSLAVSISDIAAMGALPKHAVISLAIPVEMDVERLEDLYTGVADICEEFQTTVVGGDIVKTSGPFVISVTLLGQVEAGRALLRSGAKPGDLLFVTGTVGGSAAGLQYIQQQHSEGVVPTEVADPLLQAHQRPRPQVEAGRLLLESGVCTSLNDVSDGLASECNEIAKMSGVTLVLLAEQIPLHASVRRYAEISGQQAIDWALFGGEDYQLVGTMQPDSAEQMQALFEKNGLTCTVIGRVTDGAVGVTLQRGGQTYELKPRGYNHFG</sequence>